<reference evidence="1" key="2">
    <citation type="submission" date="2023-07" db="EMBL/GenBank/DDBJ databases">
        <authorList>
            <person name="Bai X.-H."/>
            <person name="Wang H.-H."/>
            <person name="Wang J."/>
            <person name="Ma M.-Y."/>
            <person name="Hu H.-H."/>
            <person name="Song Z.-L."/>
            <person name="Ma H.-G."/>
            <person name="Fan Y."/>
            <person name="Du C.-Y."/>
            <person name="Xu J.-C."/>
        </authorList>
    </citation>
    <scope>NUCLEOTIDE SEQUENCE</scope>
    <source>
        <strain evidence="1">CZ1</strain>
    </source>
</reference>
<dbReference type="RefSeq" id="WP_316427463.1">
    <property type="nucleotide sequence ID" value="NZ_CP130144.1"/>
</dbReference>
<reference evidence="1" key="1">
    <citation type="journal article" date="2023" name="Plants (Basel)">
        <title>Genomic Analysis of Leptolyngbya boryana CZ1 Reveals Efficient Carbon Fixation Modules.</title>
        <authorList>
            <person name="Bai X."/>
            <person name="Wang H."/>
            <person name="Cheng W."/>
            <person name="Wang J."/>
            <person name="Ma M."/>
            <person name="Hu H."/>
            <person name="Song Z."/>
            <person name="Ma H."/>
            <person name="Fan Y."/>
            <person name="Du C."/>
            <person name="Xu J."/>
        </authorList>
    </citation>
    <scope>NUCLEOTIDE SEQUENCE</scope>
    <source>
        <strain evidence="1">CZ1</strain>
    </source>
</reference>
<organism evidence="1">
    <name type="scientific">Leptolyngbya boryana CZ1</name>
    <dbReference type="NCBI Taxonomy" id="3060204"/>
    <lineage>
        <taxon>Bacteria</taxon>
        <taxon>Bacillati</taxon>
        <taxon>Cyanobacteriota</taxon>
        <taxon>Cyanophyceae</taxon>
        <taxon>Leptolyngbyales</taxon>
        <taxon>Leptolyngbyaceae</taxon>
        <taxon>Leptolyngbya group</taxon>
        <taxon>Leptolyngbya</taxon>
    </lineage>
</organism>
<gene>
    <name evidence="1" type="ORF">Q2T42_30980</name>
</gene>
<dbReference type="AlphaFoldDB" id="A0AA96WUW7"/>
<protein>
    <submittedName>
        <fullName evidence="1">Uncharacterized protein</fullName>
    </submittedName>
</protein>
<evidence type="ECO:0000313" key="1">
    <source>
        <dbReference type="EMBL" id="WNZ46215.1"/>
    </source>
</evidence>
<accession>A0AA96WUW7</accession>
<dbReference type="EMBL" id="CP130144">
    <property type="protein sequence ID" value="WNZ46215.1"/>
    <property type="molecule type" value="Genomic_DNA"/>
</dbReference>
<proteinExistence type="predicted"/>
<name>A0AA96WUW7_LEPBY</name>
<sequence length="117" mass="12759">MLPRVGITPQPVRIAQAADPIERSRVARPVPVVERKIAGVPIRLVTIDLTDPQTFINIGLQTRQSGKCARSTRGDEAFDLLFSGEAGIALRSPPAELSLAWMSRSASWAIWLPLVAF</sequence>